<protein>
    <submittedName>
        <fullName evidence="2">Polysaccharide pyruvyl transferase</fullName>
    </submittedName>
</protein>
<evidence type="ECO:0000313" key="3">
    <source>
        <dbReference type="Proteomes" id="UP000295729"/>
    </source>
</evidence>
<dbReference type="EMBL" id="SNZA01000003">
    <property type="protein sequence ID" value="TDR13074.1"/>
    <property type="molecule type" value="Genomic_DNA"/>
</dbReference>
<dbReference type="InterPro" id="IPR007345">
    <property type="entry name" value="Polysacch_pyruvyl_Trfase"/>
</dbReference>
<name>A0A4R6X6X7_9GAMM</name>
<dbReference type="GO" id="GO:0016740">
    <property type="term" value="F:transferase activity"/>
    <property type="evidence" value="ECO:0007669"/>
    <property type="project" value="UniProtKB-KW"/>
</dbReference>
<organism evidence="2 3">
    <name type="scientific">Marinomonas communis</name>
    <dbReference type="NCBI Taxonomy" id="28254"/>
    <lineage>
        <taxon>Bacteria</taxon>
        <taxon>Pseudomonadati</taxon>
        <taxon>Pseudomonadota</taxon>
        <taxon>Gammaproteobacteria</taxon>
        <taxon>Oceanospirillales</taxon>
        <taxon>Oceanospirillaceae</taxon>
        <taxon>Marinomonas</taxon>
    </lineage>
</organism>
<keyword evidence="3" id="KW-1185">Reference proteome</keyword>
<proteinExistence type="predicted"/>
<dbReference type="AlphaFoldDB" id="A0A4R6X6X7"/>
<gene>
    <name evidence="2" type="ORF">C8D85_1947</name>
</gene>
<sequence length="355" mass="41610">MKKVGLLSFPTAINHGAYLQVFALKKQLEDFGLEVKVLNYRNKRHYYNELRSLFFKKNFSVLFINLKRFYKFRKAQKRFEMSGMTFDSEDLKTKELDLVSIGADIVWNYGTPFLGYDPIYFGQGLNSKRVISYAPSMGDSDISELPDYVKNNITNFSHVSARDENTKKITEMMFQTCPLVLDPTLLINWEGYEIDAFRYSFEYILVYAFSYTESDKLAILKLAEENGLRIVSICFNEKLSWCHENIMVLDPLEFLSIYSKAKYVFTSTFHGLLFSLKYEKQFVLRDNKTVHNKVSTIIKLLDLHERVIAEDKSVDEIYGILTDEINYEKVNDTLDSLIEDSKRYLKYAIENRKYS</sequence>
<evidence type="ECO:0000259" key="1">
    <source>
        <dbReference type="Pfam" id="PF04230"/>
    </source>
</evidence>
<dbReference type="Proteomes" id="UP000295729">
    <property type="component" value="Unassembled WGS sequence"/>
</dbReference>
<comment type="caution">
    <text evidence="2">The sequence shown here is derived from an EMBL/GenBank/DDBJ whole genome shotgun (WGS) entry which is preliminary data.</text>
</comment>
<evidence type="ECO:0000313" key="2">
    <source>
        <dbReference type="EMBL" id="TDR13074.1"/>
    </source>
</evidence>
<dbReference type="RefSeq" id="WP_133562117.1">
    <property type="nucleotide sequence ID" value="NZ_SNZA01000003.1"/>
</dbReference>
<feature type="domain" description="Polysaccharide pyruvyl transferase" evidence="1">
    <location>
        <begin position="14"/>
        <end position="287"/>
    </location>
</feature>
<accession>A0A4R6X6X7</accession>
<reference evidence="2 3" key="1">
    <citation type="submission" date="2019-03" db="EMBL/GenBank/DDBJ databases">
        <title>Genomic Encyclopedia of Type Strains, Phase IV (KMG-IV): sequencing the most valuable type-strain genomes for metagenomic binning, comparative biology and taxonomic classification.</title>
        <authorList>
            <person name="Goeker M."/>
        </authorList>
    </citation>
    <scope>NUCLEOTIDE SEQUENCE [LARGE SCALE GENOMIC DNA]</scope>
    <source>
        <strain evidence="2 3">DSM 5604</strain>
    </source>
</reference>
<dbReference type="OrthoDB" id="9799278at2"/>
<keyword evidence="2" id="KW-0808">Transferase</keyword>
<dbReference type="Pfam" id="PF04230">
    <property type="entry name" value="PS_pyruv_trans"/>
    <property type="match status" value="1"/>
</dbReference>